<protein>
    <submittedName>
        <fullName evidence="1">Tetratricopeptide (TPR) repeat protein</fullName>
    </submittedName>
</protein>
<name>A0A7W8BFA7_STREU</name>
<organism evidence="1 2">
    <name type="scientific">Streptomyces eurocidicus</name>
    <name type="common">Streptoverticillium eurocidicus</name>
    <dbReference type="NCBI Taxonomy" id="66423"/>
    <lineage>
        <taxon>Bacteria</taxon>
        <taxon>Bacillati</taxon>
        <taxon>Actinomycetota</taxon>
        <taxon>Actinomycetes</taxon>
        <taxon>Kitasatosporales</taxon>
        <taxon>Streptomycetaceae</taxon>
        <taxon>Streptomyces</taxon>
    </lineage>
</organism>
<comment type="caution">
    <text evidence="1">The sequence shown here is derived from an EMBL/GenBank/DDBJ whole genome shotgun (WGS) entry which is preliminary data.</text>
</comment>
<accession>A0A7W8BFA7</accession>
<dbReference type="EMBL" id="JACHJF010000025">
    <property type="protein sequence ID" value="MBB5122316.1"/>
    <property type="molecule type" value="Genomic_DNA"/>
</dbReference>
<reference evidence="1 2" key="1">
    <citation type="submission" date="2020-08" db="EMBL/GenBank/DDBJ databases">
        <title>Genomic Encyclopedia of Type Strains, Phase III (KMG-III): the genomes of soil and plant-associated and newly described type strains.</title>
        <authorList>
            <person name="Whitman W."/>
        </authorList>
    </citation>
    <scope>NUCLEOTIDE SEQUENCE [LARGE SCALE GENOMIC DNA]</scope>
    <source>
        <strain evidence="1 2">CECT 3259</strain>
    </source>
</reference>
<evidence type="ECO:0000313" key="1">
    <source>
        <dbReference type="EMBL" id="MBB5122316.1"/>
    </source>
</evidence>
<evidence type="ECO:0000313" key="2">
    <source>
        <dbReference type="Proteomes" id="UP000528608"/>
    </source>
</evidence>
<proteinExistence type="predicted"/>
<gene>
    <name evidence="1" type="ORF">FHS36_005787</name>
</gene>
<dbReference type="AlphaFoldDB" id="A0A7W8BFA7"/>
<dbReference type="Proteomes" id="UP000528608">
    <property type="component" value="Unassembled WGS sequence"/>
</dbReference>
<dbReference type="RefSeq" id="WP_221505743.1">
    <property type="nucleotide sequence ID" value="NZ_JACHJF010000025.1"/>
</dbReference>
<sequence>MSFGIIPLTVTVLTLCFWLRSKRRAKRAEKRAAEIGADLLPPERQNKDRAFPDPEAEAVLAALSRNDWQPAAQALAAAGTDWERRSYLVGVIAARAAEEDAWLHAWQAARPDDPDAAVVHADAKVSLAWKIRGGAWAKDTSAEQFAGFLRVLREAREDFARAESLARPDDPTPYLLQIPLYMGLSAPHEALLGLWAQVTARAPYHYEAHWYALQYWSAKWCGSHDLARNFAAQAAATAPQGSLLTMFPLVSWYEHNDDEAPEEAYGWPEMRGMTEAALADVAMARPDHPRVAEVRHLLAYCLAKQGRHEVALEQFRLVDGYVGALPWRYYNDPAAIYCVVRGVSLTAVAAGTAK</sequence>